<dbReference type="EMBL" id="JAKKPZ010000046">
    <property type="protein sequence ID" value="KAI1706709.1"/>
    <property type="molecule type" value="Genomic_DNA"/>
</dbReference>
<accession>A0AAD4R3A6</accession>
<comment type="caution">
    <text evidence="2">The sequence shown here is derived from an EMBL/GenBank/DDBJ whole genome shotgun (WGS) entry which is preliminary data.</text>
</comment>
<organism evidence="2 3">
    <name type="scientific">Ditylenchus destructor</name>
    <dbReference type="NCBI Taxonomy" id="166010"/>
    <lineage>
        <taxon>Eukaryota</taxon>
        <taxon>Metazoa</taxon>
        <taxon>Ecdysozoa</taxon>
        <taxon>Nematoda</taxon>
        <taxon>Chromadorea</taxon>
        <taxon>Rhabditida</taxon>
        <taxon>Tylenchina</taxon>
        <taxon>Tylenchomorpha</taxon>
        <taxon>Sphaerularioidea</taxon>
        <taxon>Anguinidae</taxon>
        <taxon>Anguininae</taxon>
        <taxon>Ditylenchus</taxon>
    </lineage>
</organism>
<evidence type="ECO:0000256" key="1">
    <source>
        <dbReference type="SAM" id="MobiDB-lite"/>
    </source>
</evidence>
<sequence length="259" mass="29353">MNIQCCVCTARKIATSFNSLDELQAHLFSHHHEGRSTALRFLCRNCRLDFATEYRLLKHKEKCESRNAENTEDIRYELQIFKWIEESLKFSMTKNRIPGVQTAKQCDFETPKTQGTPQMERQPTSAGLGRIKSESAERLEHAASSSRRDNAVMQPIREKTVTKPSAISNESKNFKVKRDISVKSKGKRDQNCSDRSKASIQSKSKVEIQEAITPEIEITKTVESKLKRKSKSAELASGGNLKIQIEILASELHCTIHAS</sequence>
<dbReference type="AlphaFoldDB" id="A0AAD4R3A6"/>
<protein>
    <submittedName>
        <fullName evidence="2">Uncharacterized protein</fullName>
    </submittedName>
</protein>
<feature type="compositionally biased region" description="Basic and acidic residues" evidence="1">
    <location>
        <begin position="131"/>
        <end position="161"/>
    </location>
</feature>
<gene>
    <name evidence="2" type="ORF">DdX_12920</name>
</gene>
<feature type="compositionally biased region" description="Polar residues" evidence="1">
    <location>
        <begin position="111"/>
        <end position="125"/>
    </location>
</feature>
<feature type="region of interest" description="Disordered" evidence="1">
    <location>
        <begin position="109"/>
        <end position="203"/>
    </location>
</feature>
<name>A0AAD4R3A6_9BILA</name>
<feature type="compositionally biased region" description="Polar residues" evidence="1">
    <location>
        <begin position="162"/>
        <end position="171"/>
    </location>
</feature>
<reference evidence="2" key="1">
    <citation type="submission" date="2022-01" db="EMBL/GenBank/DDBJ databases">
        <title>Genome Sequence Resource for Two Populations of Ditylenchus destructor, the Migratory Endoparasitic Phytonematode.</title>
        <authorList>
            <person name="Zhang H."/>
            <person name="Lin R."/>
            <person name="Xie B."/>
        </authorList>
    </citation>
    <scope>NUCLEOTIDE SEQUENCE</scope>
    <source>
        <strain evidence="2">BazhouSP</strain>
    </source>
</reference>
<evidence type="ECO:0000313" key="3">
    <source>
        <dbReference type="Proteomes" id="UP001201812"/>
    </source>
</evidence>
<dbReference type="Proteomes" id="UP001201812">
    <property type="component" value="Unassembled WGS sequence"/>
</dbReference>
<proteinExistence type="predicted"/>
<keyword evidence="3" id="KW-1185">Reference proteome</keyword>
<evidence type="ECO:0000313" key="2">
    <source>
        <dbReference type="EMBL" id="KAI1706709.1"/>
    </source>
</evidence>
<feature type="compositionally biased region" description="Basic and acidic residues" evidence="1">
    <location>
        <begin position="172"/>
        <end position="197"/>
    </location>
</feature>